<dbReference type="Proteomes" id="UP001062027">
    <property type="component" value="Unassembled WGS sequence"/>
</dbReference>
<evidence type="ECO:0000256" key="1">
    <source>
        <dbReference type="SAM" id="Phobius"/>
    </source>
</evidence>
<comment type="caution">
    <text evidence="2">The sequence shown here is derived from an EMBL/GenBank/DDBJ whole genome shotgun (WGS) entry which is preliminary data.</text>
</comment>
<reference evidence="2" key="1">
    <citation type="submission" date="2022-05" db="EMBL/GenBank/DDBJ databases">
        <title>Description of a novel species of Leclercia; Leclercia tamurae and the Proposal for a Novel Genus Silvania gen. nov. Containing Two Novel Species Silvania hatchlandensis sp. nov. and Silvania confinis sp. nov. Isolated from the Rhizosphere of Oak.</title>
        <authorList>
            <person name="Maddock D.W."/>
            <person name="Brady C.L."/>
            <person name="Denman S."/>
            <person name="Arnold D."/>
        </authorList>
    </citation>
    <scope>NUCLEOTIDE SEQUENCE</scope>
    <source>
        <strain evidence="2">H6S3</strain>
    </source>
</reference>
<evidence type="ECO:0000313" key="3">
    <source>
        <dbReference type="Proteomes" id="UP001062027"/>
    </source>
</evidence>
<dbReference type="EMBL" id="JAMHKS010000069">
    <property type="protein sequence ID" value="MCU6677480.1"/>
    <property type="molecule type" value="Genomic_DNA"/>
</dbReference>
<sequence>MRAANLLPWRQQQRRRCLRFWGLMFTGSLLLALMFCAAIRASNPLVTRAYALRHQSDLALRQGLEQRQKQWTALQARQQQQQRWAVHKAKTEAWQPALIALSRLLPEQAWLAQLRFQHPTLSLTGYAATQPALAALETALGQIPGFTPGAPGEMRQDAQGRWQFSWTLTRKESGDADPS</sequence>
<keyword evidence="1" id="KW-0812">Transmembrane</keyword>
<protein>
    <submittedName>
        <fullName evidence="2">PilN domain-containing protein</fullName>
    </submittedName>
</protein>
<accession>A0ABT2R9F2</accession>
<dbReference type="PANTHER" id="PTHR40278:SF1">
    <property type="entry name" value="DNA UTILIZATION PROTEIN HOFN"/>
    <property type="match status" value="1"/>
</dbReference>
<evidence type="ECO:0000313" key="2">
    <source>
        <dbReference type="EMBL" id="MCU6677480.1"/>
    </source>
</evidence>
<feature type="transmembrane region" description="Helical" evidence="1">
    <location>
        <begin position="20"/>
        <end position="41"/>
    </location>
</feature>
<dbReference type="Pfam" id="PF05137">
    <property type="entry name" value="PilN"/>
    <property type="match status" value="1"/>
</dbReference>
<organism evidence="2 3">
    <name type="scientific">Leclercia tamurae</name>
    <dbReference type="NCBI Taxonomy" id="2926467"/>
    <lineage>
        <taxon>Bacteria</taxon>
        <taxon>Pseudomonadati</taxon>
        <taxon>Pseudomonadota</taxon>
        <taxon>Gammaproteobacteria</taxon>
        <taxon>Enterobacterales</taxon>
        <taxon>Enterobacteriaceae</taxon>
        <taxon>Leclercia</taxon>
    </lineage>
</organism>
<keyword evidence="3" id="KW-1185">Reference proteome</keyword>
<dbReference type="InterPro" id="IPR007813">
    <property type="entry name" value="PilN"/>
</dbReference>
<proteinExistence type="predicted"/>
<gene>
    <name evidence="2" type="ORF">M8318_07335</name>
</gene>
<name>A0ABT2R9F2_9ENTR</name>
<keyword evidence="1" id="KW-0472">Membrane</keyword>
<dbReference type="InterPro" id="IPR052534">
    <property type="entry name" value="Extracell_DNA_Util/SecSys_Comp"/>
</dbReference>
<dbReference type="RefSeq" id="WP_262661743.1">
    <property type="nucleotide sequence ID" value="NZ_JAMHKS010000069.1"/>
</dbReference>
<keyword evidence="1" id="KW-1133">Transmembrane helix</keyword>
<dbReference type="PANTHER" id="PTHR40278">
    <property type="entry name" value="DNA UTILIZATION PROTEIN HOFN"/>
    <property type="match status" value="1"/>
</dbReference>